<evidence type="ECO:0000256" key="2">
    <source>
        <dbReference type="SAM" id="Phobius"/>
    </source>
</evidence>
<dbReference type="OrthoDB" id="6202534at2759"/>
<sequence>MEMCSSRMINHNQQVISTSAMAACFVFWHPLVLVSGLIFAAGCYSFIVENTLNHWLAASVSCDLVGSEESLREEFSDGVPSDGRSYWVGAIQKSTKLFSLLGCNAYNDPKTLVFKQKILNSTQPVLDCYRACVAYRVFALSSDTCFCKNHSYSETDYSCTPVQFRPGSADFHGGSKGVVEYDKQINVTDINQDEVGDCVSCQQFTETCVNYRMTPCTTELSHKCDTGFVTDKAPWWDDSFTSCDGLKRVVTSVPNRTAVWTRISRRSVVVWTNSLGPAVDGLIVRCLSVAKINNTIHLIPQGCFKKLPSLCQGQRVELSQVGGVTAGLPSASVTSPLPSASDGPNTKPEKDVPAQGKDKPPENAHVISTVTLVVVSALACLASLGFLGIAIYFRRQRNAERMRRLEETYVNPNFVQTETEAHQYASLQYIANSQK</sequence>
<evidence type="ECO:0000256" key="1">
    <source>
        <dbReference type="SAM" id="MobiDB-lite"/>
    </source>
</evidence>
<protein>
    <submittedName>
        <fullName evidence="4">Uncharacterized protein LOC111119265 isoform X1</fullName>
    </submittedName>
</protein>
<keyword evidence="2" id="KW-0472">Membrane</keyword>
<proteinExistence type="predicted"/>
<keyword evidence="2" id="KW-0812">Transmembrane</keyword>
<dbReference type="AlphaFoldDB" id="A0A8B8CGZ7"/>
<dbReference type="PROSITE" id="PS51257">
    <property type="entry name" value="PROKAR_LIPOPROTEIN"/>
    <property type="match status" value="1"/>
</dbReference>
<organism evidence="3 4">
    <name type="scientific">Crassostrea virginica</name>
    <name type="common">Eastern oyster</name>
    <dbReference type="NCBI Taxonomy" id="6565"/>
    <lineage>
        <taxon>Eukaryota</taxon>
        <taxon>Metazoa</taxon>
        <taxon>Spiralia</taxon>
        <taxon>Lophotrochozoa</taxon>
        <taxon>Mollusca</taxon>
        <taxon>Bivalvia</taxon>
        <taxon>Autobranchia</taxon>
        <taxon>Pteriomorphia</taxon>
        <taxon>Ostreida</taxon>
        <taxon>Ostreoidea</taxon>
        <taxon>Ostreidae</taxon>
        <taxon>Crassostrea</taxon>
    </lineage>
</organism>
<feature type="transmembrane region" description="Helical" evidence="2">
    <location>
        <begin position="370"/>
        <end position="393"/>
    </location>
</feature>
<evidence type="ECO:0000313" key="4">
    <source>
        <dbReference type="RefSeq" id="XP_022314980.1"/>
    </source>
</evidence>
<dbReference type="RefSeq" id="XP_022314980.1">
    <property type="nucleotide sequence ID" value="XM_022459272.1"/>
</dbReference>
<accession>A0A8B8CGZ7</accession>
<reference evidence="4" key="1">
    <citation type="submission" date="2025-08" db="UniProtKB">
        <authorList>
            <consortium name="RefSeq"/>
        </authorList>
    </citation>
    <scope>IDENTIFICATION</scope>
    <source>
        <tissue evidence="4">Whole sample</tissue>
    </source>
</reference>
<dbReference type="KEGG" id="cvn:111119265"/>
<dbReference type="GeneID" id="111119265"/>
<feature type="compositionally biased region" description="Polar residues" evidence="1">
    <location>
        <begin position="331"/>
        <end position="344"/>
    </location>
</feature>
<feature type="region of interest" description="Disordered" evidence="1">
    <location>
        <begin position="329"/>
        <end position="362"/>
    </location>
</feature>
<dbReference type="Proteomes" id="UP000694844">
    <property type="component" value="Chromosome 2"/>
</dbReference>
<gene>
    <name evidence="4" type="primary">LOC111119265</name>
</gene>
<name>A0A8B8CGZ7_CRAVI</name>
<keyword evidence="2" id="KW-1133">Transmembrane helix</keyword>
<feature type="compositionally biased region" description="Basic and acidic residues" evidence="1">
    <location>
        <begin position="347"/>
        <end position="362"/>
    </location>
</feature>
<keyword evidence="3" id="KW-1185">Reference proteome</keyword>
<evidence type="ECO:0000313" key="3">
    <source>
        <dbReference type="Proteomes" id="UP000694844"/>
    </source>
</evidence>